<dbReference type="WBParaSite" id="nRc.2.0.1.t28750-RA">
    <property type="protein sequence ID" value="nRc.2.0.1.t28750-RA"/>
    <property type="gene ID" value="nRc.2.0.1.g28750"/>
</dbReference>
<dbReference type="Proteomes" id="UP000887565">
    <property type="component" value="Unplaced"/>
</dbReference>
<evidence type="ECO:0000313" key="2">
    <source>
        <dbReference type="WBParaSite" id="nRc.2.0.1.t28750-RA"/>
    </source>
</evidence>
<accession>A0A915JR51</accession>
<organism evidence="1 2">
    <name type="scientific">Romanomermis culicivorax</name>
    <name type="common">Nematode worm</name>
    <dbReference type="NCBI Taxonomy" id="13658"/>
    <lineage>
        <taxon>Eukaryota</taxon>
        <taxon>Metazoa</taxon>
        <taxon>Ecdysozoa</taxon>
        <taxon>Nematoda</taxon>
        <taxon>Enoplea</taxon>
        <taxon>Dorylaimia</taxon>
        <taxon>Mermithida</taxon>
        <taxon>Mermithoidea</taxon>
        <taxon>Mermithidae</taxon>
        <taxon>Romanomermis</taxon>
    </lineage>
</organism>
<evidence type="ECO:0000313" key="1">
    <source>
        <dbReference type="Proteomes" id="UP000887565"/>
    </source>
</evidence>
<protein>
    <submittedName>
        <fullName evidence="2">Uncharacterized protein</fullName>
    </submittedName>
</protein>
<proteinExistence type="predicted"/>
<sequence>MVVVLRNRRSKNVAGSYDPESTVRVCGNGPGSAFNRYRRRSSESNDRKRFDAHCLRTISRKISSIHSRTHRF</sequence>
<dbReference type="AlphaFoldDB" id="A0A915JR51"/>
<keyword evidence="1" id="KW-1185">Reference proteome</keyword>
<name>A0A915JR51_ROMCU</name>
<reference evidence="2" key="1">
    <citation type="submission" date="2022-11" db="UniProtKB">
        <authorList>
            <consortium name="WormBaseParasite"/>
        </authorList>
    </citation>
    <scope>IDENTIFICATION</scope>
</reference>